<comment type="caution">
    <text evidence="1">The sequence shown here is derived from an EMBL/GenBank/DDBJ whole genome shotgun (WGS) entry which is preliminary data.</text>
</comment>
<accession>A0ACB8TVR0</accession>
<dbReference type="EMBL" id="MU274926">
    <property type="protein sequence ID" value="KAI0086056.1"/>
    <property type="molecule type" value="Genomic_DNA"/>
</dbReference>
<name>A0ACB8TVR0_9APHY</name>
<gene>
    <name evidence="1" type="ORF">BDY19DRAFT_895580</name>
</gene>
<evidence type="ECO:0000313" key="1">
    <source>
        <dbReference type="EMBL" id="KAI0086056.1"/>
    </source>
</evidence>
<protein>
    <submittedName>
        <fullName evidence="1">Uncharacterized protein</fullName>
    </submittedName>
</protein>
<sequence length="754" mass="84354">MQNLDFTVNDHQQPSSPQNASGRTGLRLVLPPLSAVKALKGKKRGTKGVAFQEPKAPRPVKLKPLKEVLAKLIVQIKKKDDYAFFLEPVNPAQVPGYADIVQNPMDFGTISQKVSKGRYRSLEEFGNDVRLVTGNAKLFNPPGTIYHSEAERVEQYAVDHINRAAASVIEYEGDWNIDGQVDEGLATGQGGDSRGMSMDVDGSSRARSPSVASVQTPVPRRGKGKKEPGTVSESIEPDGHLPGYKDGVGVFPPDSHWAELMLSLKLKGKRYRTKKERMRIERSGPPYAADGSLNYTEVEDPFSILSVFLPGPPTEPYLTALYPSNDPSFPGPSTVPFNRQVYVDLEPTPPKPTSRKRKYWSIQRNAPSRRRDTTNDVEETIPPWKVPREHHVCDYGTTATLQEELAREYRLSNVSANLGSETQLFIAIRRTIDRGAVPNSSHKDDVDLTEVGYWERRGRLAEDFLKDMVYGGVDGLAYARSLAEFVDNSDAELQIVDNRSSTTLGMPLAQYVQETVLDPITEGRHRLIREASERLWNPTKPVDPSVAERVDFSLHRLPKAARELVELRKVYAQQIDMAALLRKREELFLTDDDWAGKQFAEVQKQKRLEEQKRLEAEKERALADGSAHPMQYLRFAIQSHEEAQNSEASPVDSTGMLQYALNYSADLILELAKGVKQENEAGADVKMENGDTATSDENIEEPTLKKLRLQLLASAKRASIDLISDLPPELVPERLREEIESHRNVQSRTEPSTN</sequence>
<evidence type="ECO:0000313" key="2">
    <source>
        <dbReference type="Proteomes" id="UP001055072"/>
    </source>
</evidence>
<keyword evidence="2" id="KW-1185">Reference proteome</keyword>
<organism evidence="1 2">
    <name type="scientific">Irpex rosettiformis</name>
    <dbReference type="NCBI Taxonomy" id="378272"/>
    <lineage>
        <taxon>Eukaryota</taxon>
        <taxon>Fungi</taxon>
        <taxon>Dikarya</taxon>
        <taxon>Basidiomycota</taxon>
        <taxon>Agaricomycotina</taxon>
        <taxon>Agaricomycetes</taxon>
        <taxon>Polyporales</taxon>
        <taxon>Irpicaceae</taxon>
        <taxon>Irpex</taxon>
    </lineage>
</organism>
<dbReference type="Proteomes" id="UP001055072">
    <property type="component" value="Unassembled WGS sequence"/>
</dbReference>
<reference evidence="1" key="1">
    <citation type="journal article" date="2021" name="Environ. Microbiol.">
        <title>Gene family expansions and transcriptome signatures uncover fungal adaptations to wood decay.</title>
        <authorList>
            <person name="Hage H."/>
            <person name="Miyauchi S."/>
            <person name="Viragh M."/>
            <person name="Drula E."/>
            <person name="Min B."/>
            <person name="Chaduli D."/>
            <person name="Navarro D."/>
            <person name="Favel A."/>
            <person name="Norest M."/>
            <person name="Lesage-Meessen L."/>
            <person name="Balint B."/>
            <person name="Merenyi Z."/>
            <person name="de Eugenio L."/>
            <person name="Morin E."/>
            <person name="Martinez A.T."/>
            <person name="Baldrian P."/>
            <person name="Stursova M."/>
            <person name="Martinez M.J."/>
            <person name="Novotny C."/>
            <person name="Magnuson J.K."/>
            <person name="Spatafora J.W."/>
            <person name="Maurice S."/>
            <person name="Pangilinan J."/>
            <person name="Andreopoulos W."/>
            <person name="LaButti K."/>
            <person name="Hundley H."/>
            <person name="Na H."/>
            <person name="Kuo A."/>
            <person name="Barry K."/>
            <person name="Lipzen A."/>
            <person name="Henrissat B."/>
            <person name="Riley R."/>
            <person name="Ahrendt S."/>
            <person name="Nagy L.G."/>
            <person name="Grigoriev I.V."/>
            <person name="Martin F."/>
            <person name="Rosso M.N."/>
        </authorList>
    </citation>
    <scope>NUCLEOTIDE SEQUENCE</scope>
    <source>
        <strain evidence="1">CBS 384.51</strain>
    </source>
</reference>
<proteinExistence type="predicted"/>